<evidence type="ECO:0000313" key="9">
    <source>
        <dbReference type="EMBL" id="AOW07002.1"/>
    </source>
</evidence>
<dbReference type="VEuPathDB" id="FungiDB:YALI0_F11583g"/>
<comment type="similarity">
    <text evidence="2">Belongs to the sirtuin family. Class I subfamily.</text>
</comment>
<accession>A0A1D8NN06</accession>
<dbReference type="Gene3D" id="3.30.1600.10">
    <property type="entry name" value="SIR2/SIRT2 'Small Domain"/>
    <property type="match status" value="1"/>
</dbReference>
<dbReference type="PANTHER" id="PTHR11085:SF9">
    <property type="entry name" value="NAD-DEPENDENT PROTEIN DEACETYLASE SIRTUIN-1"/>
    <property type="match status" value="1"/>
</dbReference>
<dbReference type="GO" id="GO:0005721">
    <property type="term" value="C:pericentric heterochromatin"/>
    <property type="evidence" value="ECO:0007669"/>
    <property type="project" value="EnsemblFungi"/>
</dbReference>
<dbReference type="InterPro" id="IPR026590">
    <property type="entry name" value="Ssirtuin_cat_dom"/>
</dbReference>
<dbReference type="GO" id="GO:1902794">
    <property type="term" value="P:siRNA-independent facultative heterochromatin formation"/>
    <property type="evidence" value="ECO:0007669"/>
    <property type="project" value="EnsemblFungi"/>
</dbReference>
<dbReference type="Proteomes" id="UP000182444">
    <property type="component" value="Chromosome 1F"/>
</dbReference>
<feature type="binding site" evidence="7">
    <location>
        <position position="184"/>
    </location>
    <ligand>
        <name>Zn(2+)</name>
        <dbReference type="ChEBI" id="CHEBI:29105"/>
    </ligand>
</feature>
<dbReference type="GO" id="GO:0046969">
    <property type="term" value="F:histone H3K9 deacetylase activity, NAD-dependent"/>
    <property type="evidence" value="ECO:0007669"/>
    <property type="project" value="EnsemblFungi"/>
</dbReference>
<reference evidence="10 12" key="2">
    <citation type="submission" date="2018-07" db="EMBL/GenBank/DDBJ databases">
        <title>Draft Genome Assemblies for Five Robust Yarrowia lipolytica Strains Exhibiting High Lipid Production and Pentose Sugar Utilization and Sugar Alcohol Secretion from Undetoxified Lignocellulosic Biomass Hydrolysates.</title>
        <authorList>
            <consortium name="DOE Joint Genome Institute"/>
            <person name="Walker C."/>
            <person name="Ryu S."/>
            <person name="Na H."/>
            <person name="Zane M."/>
            <person name="LaButti K."/>
            <person name="Lipzen A."/>
            <person name="Haridas S."/>
            <person name="Barry K."/>
            <person name="Grigoriev I.V."/>
            <person name="Quarterman J."/>
            <person name="Slininger P."/>
            <person name="Dien B."/>
            <person name="Trinh C.T."/>
        </authorList>
    </citation>
    <scope>NUCLEOTIDE SEQUENCE [LARGE SCALE GENOMIC DNA]</scope>
    <source>
        <strain evidence="10 12">YB392</strain>
    </source>
</reference>
<evidence type="ECO:0000256" key="4">
    <source>
        <dbReference type="ARBA" id="ARBA00022723"/>
    </source>
</evidence>
<dbReference type="GO" id="GO:0046872">
    <property type="term" value="F:metal ion binding"/>
    <property type="evidence" value="ECO:0007669"/>
    <property type="project" value="UniProtKB-KW"/>
</dbReference>
<organism evidence="9 11">
    <name type="scientific">Yarrowia lipolytica</name>
    <name type="common">Candida lipolytica</name>
    <dbReference type="NCBI Taxonomy" id="4952"/>
    <lineage>
        <taxon>Eukaryota</taxon>
        <taxon>Fungi</taxon>
        <taxon>Dikarya</taxon>
        <taxon>Ascomycota</taxon>
        <taxon>Saccharomycotina</taxon>
        <taxon>Dipodascomycetes</taxon>
        <taxon>Dipodascales</taxon>
        <taxon>Dipodascales incertae sedis</taxon>
        <taxon>Yarrowia</taxon>
    </lineage>
</organism>
<dbReference type="RefSeq" id="XP_505293.1">
    <property type="nucleotide sequence ID" value="XM_505293.1"/>
</dbReference>
<dbReference type="GO" id="GO:0141222">
    <property type="term" value="F:histone H3K4 deacetylase activity, NAD-dependent"/>
    <property type="evidence" value="ECO:0007669"/>
    <property type="project" value="EnsemblFungi"/>
</dbReference>
<dbReference type="GO" id="GO:0030466">
    <property type="term" value="P:silent mating-type cassette heterochromatin formation"/>
    <property type="evidence" value="ECO:0007669"/>
    <property type="project" value="EnsemblFungi"/>
</dbReference>
<reference evidence="9 11" key="1">
    <citation type="journal article" date="2016" name="PLoS ONE">
        <title>Sequence Assembly of Yarrowia lipolytica Strain W29/CLIB89 Shows Transposable Element Diversity.</title>
        <authorList>
            <person name="Magnan C."/>
            <person name="Yu J."/>
            <person name="Chang I."/>
            <person name="Jahn E."/>
            <person name="Kanomata Y."/>
            <person name="Wu J."/>
            <person name="Zeller M."/>
            <person name="Oakes M."/>
            <person name="Baldi P."/>
            <person name="Sandmeyer S."/>
        </authorList>
    </citation>
    <scope>NUCLEOTIDE SEQUENCE [LARGE SCALE GENOMIC DNA]</scope>
    <source>
        <strain evidence="9">CLIB89</strain>
        <strain evidence="11">CLIB89(W29)</strain>
    </source>
</reference>
<dbReference type="VEuPathDB" id="FungiDB:YALI1_F15334g"/>
<feature type="binding site" evidence="7">
    <location>
        <position position="205"/>
    </location>
    <ligand>
        <name>Zn(2+)</name>
        <dbReference type="ChEBI" id="CHEBI:29105"/>
    </ligand>
</feature>
<dbReference type="InterPro" id="IPR050134">
    <property type="entry name" value="NAD-dep_sirtuin_deacylases"/>
</dbReference>
<feature type="active site" description="Proton acceptor" evidence="7">
    <location>
        <position position="173"/>
    </location>
</feature>
<dbReference type="GO" id="GO:0031508">
    <property type="term" value="P:pericentric heterochromatin formation"/>
    <property type="evidence" value="ECO:0007669"/>
    <property type="project" value="EnsemblFungi"/>
</dbReference>
<dbReference type="GO" id="GO:0031509">
    <property type="term" value="P:subtelomeric heterochromatin formation"/>
    <property type="evidence" value="ECO:0007669"/>
    <property type="project" value="EnsemblFungi"/>
</dbReference>
<dbReference type="GO" id="GO:0031934">
    <property type="term" value="C:mating-type region heterochromatin"/>
    <property type="evidence" value="ECO:0007669"/>
    <property type="project" value="EnsemblFungi"/>
</dbReference>
<evidence type="ECO:0000313" key="10">
    <source>
        <dbReference type="EMBL" id="RDW27867.1"/>
    </source>
</evidence>
<dbReference type="PANTHER" id="PTHR11085">
    <property type="entry name" value="NAD-DEPENDENT PROTEIN DEACYLASE SIRTUIN-5, MITOCHONDRIAL-RELATED"/>
    <property type="match status" value="1"/>
</dbReference>
<evidence type="ECO:0000256" key="2">
    <source>
        <dbReference type="ARBA" id="ARBA00006924"/>
    </source>
</evidence>
<dbReference type="GeneID" id="2908621"/>
<protein>
    <submittedName>
        <fullName evidence="10">DHS-like NAD/FAD-binding domain-containing protein</fullName>
    </submittedName>
</protein>
<feature type="domain" description="Deacetylase sirtuin-type" evidence="8">
    <location>
        <begin position="43"/>
        <end position="309"/>
    </location>
</feature>
<dbReference type="GO" id="GO:0046970">
    <property type="term" value="F:histone H4K16 deacetylase activity, NAD-dependent"/>
    <property type="evidence" value="ECO:0007669"/>
    <property type="project" value="EnsemblFungi"/>
</dbReference>
<keyword evidence="5 7" id="KW-0862">Zinc</keyword>
<name>A0A1D8NN06_YARLL</name>
<dbReference type="InterPro" id="IPR003000">
    <property type="entry name" value="Sirtuin"/>
</dbReference>
<dbReference type="InterPro" id="IPR026591">
    <property type="entry name" value="Sirtuin_cat_small_dom_sf"/>
</dbReference>
<evidence type="ECO:0000256" key="5">
    <source>
        <dbReference type="ARBA" id="ARBA00022833"/>
    </source>
</evidence>
<dbReference type="EMBL" id="CP017558">
    <property type="protein sequence ID" value="AOW07002.1"/>
    <property type="molecule type" value="Genomic_DNA"/>
</dbReference>
<dbReference type="Gene3D" id="3.40.50.1220">
    <property type="entry name" value="TPP-binding domain"/>
    <property type="match status" value="1"/>
</dbReference>
<dbReference type="eggNOG" id="KOG2684">
    <property type="taxonomic scope" value="Eukaryota"/>
</dbReference>
<dbReference type="Pfam" id="PF02146">
    <property type="entry name" value="SIR2"/>
    <property type="match status" value="1"/>
</dbReference>
<evidence type="ECO:0000256" key="6">
    <source>
        <dbReference type="ARBA" id="ARBA00023027"/>
    </source>
</evidence>
<evidence type="ECO:0000313" key="11">
    <source>
        <dbReference type="Proteomes" id="UP000182444"/>
    </source>
</evidence>
<dbReference type="GO" id="GO:0032041">
    <property type="term" value="F:histone H3K14 deacetylase activity, NAD-dependent"/>
    <property type="evidence" value="ECO:0007669"/>
    <property type="project" value="EnsemblFungi"/>
</dbReference>
<evidence type="ECO:0000256" key="1">
    <source>
        <dbReference type="ARBA" id="ARBA00001947"/>
    </source>
</evidence>
<dbReference type="GO" id="GO:0070403">
    <property type="term" value="F:NAD+ binding"/>
    <property type="evidence" value="ECO:0007669"/>
    <property type="project" value="InterPro"/>
</dbReference>
<keyword evidence="6" id="KW-0520">NAD</keyword>
<gene>
    <name evidence="10" type="ORF">B0I71DRAFT_128416</name>
    <name evidence="9" type="ORF">YALI1_F15334g</name>
</gene>
<evidence type="ECO:0000256" key="3">
    <source>
        <dbReference type="ARBA" id="ARBA00022679"/>
    </source>
</evidence>
<feature type="binding site" evidence="7">
    <location>
        <position position="210"/>
    </location>
    <ligand>
        <name>Zn(2+)</name>
        <dbReference type="ChEBI" id="CHEBI:29105"/>
    </ligand>
</feature>
<dbReference type="AlphaFoldDB" id="A0A1D8NN06"/>
<dbReference type="SUPFAM" id="SSF52467">
    <property type="entry name" value="DHS-like NAD/FAD-binding domain"/>
    <property type="match status" value="1"/>
</dbReference>
<dbReference type="InterPro" id="IPR029035">
    <property type="entry name" value="DHS-like_NAD/FAD-binding_dom"/>
</dbReference>
<evidence type="ECO:0000256" key="7">
    <source>
        <dbReference type="PROSITE-ProRule" id="PRU00236"/>
    </source>
</evidence>
<dbReference type="OMA" id="HGTFHTN"/>
<dbReference type="Proteomes" id="UP000256601">
    <property type="component" value="Unassembled WGS sequence"/>
</dbReference>
<dbReference type="KEGG" id="yli:2908621"/>
<keyword evidence="4 7" id="KW-0479">Metal-binding</keyword>
<dbReference type="GO" id="GO:0033553">
    <property type="term" value="C:rDNA heterochromatin"/>
    <property type="evidence" value="ECO:0007669"/>
    <property type="project" value="EnsemblFungi"/>
</dbReference>
<dbReference type="GO" id="GO:0099115">
    <property type="term" value="C:chromosome, subtelomeric region"/>
    <property type="evidence" value="ECO:0007669"/>
    <property type="project" value="EnsemblFungi"/>
</dbReference>
<evidence type="ECO:0000259" key="8">
    <source>
        <dbReference type="PROSITE" id="PS50305"/>
    </source>
</evidence>
<dbReference type="OrthoDB" id="420264at2759"/>
<dbReference type="EMBL" id="KZ858958">
    <property type="protein sequence ID" value="RDW27867.1"/>
    <property type="molecule type" value="Genomic_DNA"/>
</dbReference>
<dbReference type="PROSITE" id="PS50305">
    <property type="entry name" value="SIRTUIN"/>
    <property type="match status" value="1"/>
</dbReference>
<keyword evidence="3" id="KW-0808">Transferase</keyword>
<comment type="cofactor">
    <cofactor evidence="1">
        <name>Zn(2+)</name>
        <dbReference type="ChEBI" id="CHEBI:29105"/>
    </cofactor>
</comment>
<proteinExistence type="inferred from homology"/>
<evidence type="ECO:0000313" key="12">
    <source>
        <dbReference type="Proteomes" id="UP000256601"/>
    </source>
</evidence>
<feature type="binding site" evidence="7">
    <location>
        <position position="181"/>
    </location>
    <ligand>
        <name>Zn(2+)</name>
        <dbReference type="ChEBI" id="CHEBI:29105"/>
    </ligand>
</feature>
<dbReference type="GO" id="GO:0005634">
    <property type="term" value="C:nucleus"/>
    <property type="evidence" value="ECO:0007669"/>
    <property type="project" value="EnsemblFungi"/>
</dbReference>
<sequence>MPDTDIMQQAAAQANIEYISSDEGEDEGAFSRFGTGDVESLAAHSKIHTFGDLLRELETAQNIVVLCGAGISTSLGIPDFRSADGLYKSLDLESLGLSDPQEVFDLEVFDQDPTPFYRVASKVMMPTQALISPTHAFLKLLQDKGKLLRIYTQNIDDLEHIAGIEESKMVQCHGAFHMATCRQCGAKVTCESLRPEIVAGEIPMCRRKRCEGVIKPDIVFFGEALPDRFRHMVRSDIIMGGPTPKVDLFLCLGTSLKVSPACDIAKQVPLGVPRVYINREPSARFYFDISLCGESDLAVQAICEGMGWDLSHPQMKPMDR</sequence>